<dbReference type="GO" id="GO:0005737">
    <property type="term" value="C:cytoplasm"/>
    <property type="evidence" value="ECO:0007669"/>
    <property type="project" value="TreeGrafter"/>
</dbReference>
<dbReference type="Proteomes" id="UP000054844">
    <property type="component" value="Unassembled WGS sequence"/>
</dbReference>
<dbReference type="PANTHER" id="PTHR48079:SF6">
    <property type="entry name" value="NAD(P)-BINDING DOMAIN-CONTAINING PROTEIN-RELATED"/>
    <property type="match status" value="1"/>
</dbReference>
<dbReference type="OrthoDB" id="9808276at2"/>
<name>A0A1S8D3C2_9PROT</name>
<dbReference type="InterPro" id="IPR051783">
    <property type="entry name" value="NAD(P)-dependent_oxidoreduct"/>
</dbReference>
<accession>A0A1S8D3C2</accession>
<reference evidence="1" key="1">
    <citation type="submission" date="2016-12" db="EMBL/GenBank/DDBJ databases">
        <title>Draft genome sequence of Roseomonas mucosa strain AU37, isolated from a peripheral intravenous catheter.</title>
        <authorList>
            <person name="Choudhury M.A."/>
            <person name="Sidjabat H.E."/>
            <person name="Wailan A.M."/>
            <person name="Zhang L."/>
            <person name="Marsh N.M."/>
            <person name="Rickard C.M."/>
            <person name="Davies M."/>
            <person name="Mcmillan D.J."/>
        </authorList>
    </citation>
    <scope>NUCLEOTIDE SEQUENCE [LARGE SCALE GENOMIC DNA]</scope>
    <source>
        <strain evidence="1">AU37</strain>
    </source>
</reference>
<dbReference type="InterPro" id="IPR036291">
    <property type="entry name" value="NAD(P)-bd_dom_sf"/>
</dbReference>
<dbReference type="PANTHER" id="PTHR48079">
    <property type="entry name" value="PROTEIN YEEZ"/>
    <property type="match status" value="1"/>
</dbReference>
<protein>
    <submittedName>
        <fullName evidence="1">NAD(P)-dependent oxidoreductase</fullName>
    </submittedName>
</protein>
<comment type="caution">
    <text evidence="1">The sequence shown here is derived from an EMBL/GenBank/DDBJ whole genome shotgun (WGS) entry which is preliminary data.</text>
</comment>
<gene>
    <name evidence="1" type="ORF">APZ41_012530</name>
</gene>
<dbReference type="SUPFAM" id="SSF51735">
    <property type="entry name" value="NAD(P)-binding Rossmann-fold domains"/>
    <property type="match status" value="1"/>
</dbReference>
<dbReference type="GO" id="GO:0004029">
    <property type="term" value="F:aldehyde dehydrogenase (NAD+) activity"/>
    <property type="evidence" value="ECO:0007669"/>
    <property type="project" value="TreeGrafter"/>
</dbReference>
<sequence length="306" mass="32111">MASDSSPNLLILGLGYAGEAIAQAALARGLAVRGTHRRVPSGAEAGRVPAIPFDSAGPAIAAATHLLITIPPGEEGDPVLARHGEALRAGLEAGLRWVGYLSTTGVYGDRGGAWVDEATPPAPGQPRSRRRRQAELAWEAALAGRAWLDLFRTGGIYGPGRSALDEVRAGKARRVIRPGHAFGRIHRGDIARAVLAAIETCPAPAPGGGGPLETVPRVLHLVDDGPAEPALVAEEAARLLGLPPPPAIPFDEAWAGMSPMARSFWSEHRLVANARTKAALGLEWRYPSYREGLRQILAEQGDGPEA</sequence>
<keyword evidence="2" id="KW-1185">Reference proteome</keyword>
<dbReference type="AlphaFoldDB" id="A0A1S8D3C2"/>
<dbReference type="RefSeq" id="WP_075821788.1">
    <property type="nucleotide sequence ID" value="NZ_CP034924.1"/>
</dbReference>
<evidence type="ECO:0000313" key="2">
    <source>
        <dbReference type="Proteomes" id="UP000054844"/>
    </source>
</evidence>
<organism evidence="1 2">
    <name type="scientific">Roseomonas mucosa</name>
    <dbReference type="NCBI Taxonomy" id="207340"/>
    <lineage>
        <taxon>Bacteria</taxon>
        <taxon>Pseudomonadati</taxon>
        <taxon>Pseudomonadota</taxon>
        <taxon>Alphaproteobacteria</taxon>
        <taxon>Acetobacterales</taxon>
        <taxon>Roseomonadaceae</taxon>
        <taxon>Roseomonas</taxon>
    </lineage>
</organism>
<dbReference type="STRING" id="207340.APZ41_012530"/>
<proteinExistence type="predicted"/>
<dbReference type="EMBL" id="LLWF02000040">
    <property type="protein sequence ID" value="ONH82816.1"/>
    <property type="molecule type" value="Genomic_DNA"/>
</dbReference>
<evidence type="ECO:0000313" key="1">
    <source>
        <dbReference type="EMBL" id="ONH82816.1"/>
    </source>
</evidence>
<dbReference type="Gene3D" id="3.40.50.720">
    <property type="entry name" value="NAD(P)-binding Rossmann-like Domain"/>
    <property type="match status" value="1"/>
</dbReference>